<evidence type="ECO:0000313" key="1">
    <source>
        <dbReference type="EMBL" id="KWS06628.1"/>
    </source>
</evidence>
<gene>
    <name evidence="1" type="ORF">AZ78_4184</name>
</gene>
<keyword evidence="2" id="KW-1185">Reference proteome</keyword>
<dbReference type="EMBL" id="JAJA02000001">
    <property type="protein sequence ID" value="KWS06628.1"/>
    <property type="molecule type" value="Genomic_DNA"/>
</dbReference>
<dbReference type="Proteomes" id="UP000023435">
    <property type="component" value="Unassembled WGS sequence"/>
</dbReference>
<reference evidence="1 2" key="1">
    <citation type="journal article" date="2014" name="Genome Announc.">
        <title>Draft Genome Sequence of Lysobacter capsici AZ78, a Bacterium Antagonistic to Plant-Pathogenic Oomycetes.</title>
        <authorList>
            <person name="Puopolo G."/>
            <person name="Sonego P."/>
            <person name="Engelen K."/>
            <person name="Pertot I."/>
        </authorList>
    </citation>
    <scope>NUCLEOTIDE SEQUENCE [LARGE SCALE GENOMIC DNA]</scope>
    <source>
        <strain evidence="1 2">AZ78</strain>
    </source>
</reference>
<sequence length="58" mass="6728">MVAGKSLNSELSDWDWRQRISPANPPLSRLRNFQRSKPLRFCESRIPNLESLPHAAPR</sequence>
<name>A0A108UCF8_9GAMM</name>
<organism evidence="1 2">
    <name type="scientific">Lysobacter capsici AZ78</name>
    <dbReference type="NCBI Taxonomy" id="1444315"/>
    <lineage>
        <taxon>Bacteria</taxon>
        <taxon>Pseudomonadati</taxon>
        <taxon>Pseudomonadota</taxon>
        <taxon>Gammaproteobacteria</taxon>
        <taxon>Lysobacterales</taxon>
        <taxon>Lysobacteraceae</taxon>
        <taxon>Lysobacter</taxon>
    </lineage>
</organism>
<evidence type="ECO:0000313" key="2">
    <source>
        <dbReference type="Proteomes" id="UP000023435"/>
    </source>
</evidence>
<protein>
    <submittedName>
        <fullName evidence="1">Uncharacterized protein</fullName>
    </submittedName>
</protein>
<comment type="caution">
    <text evidence="1">The sequence shown here is derived from an EMBL/GenBank/DDBJ whole genome shotgun (WGS) entry which is preliminary data.</text>
</comment>
<dbReference type="AlphaFoldDB" id="A0A108UCF8"/>
<accession>A0A108UCF8</accession>
<proteinExistence type="predicted"/>